<dbReference type="SMART" id="SM00409">
    <property type="entry name" value="IG"/>
    <property type="match status" value="7"/>
</dbReference>
<feature type="domain" description="Ig-like" evidence="5">
    <location>
        <begin position="567"/>
        <end position="650"/>
    </location>
</feature>
<dbReference type="InterPro" id="IPR003599">
    <property type="entry name" value="Ig_sub"/>
</dbReference>
<keyword evidence="7" id="KW-1185">Reference proteome</keyword>
<evidence type="ECO:0000313" key="7">
    <source>
        <dbReference type="Proteomes" id="UP001266305"/>
    </source>
</evidence>
<dbReference type="SUPFAM" id="SSF48726">
    <property type="entry name" value="Immunoglobulin"/>
    <property type="match status" value="7"/>
</dbReference>
<accession>A0ABQ9TN74</accession>
<protein>
    <recommendedName>
        <fullName evidence="5">Ig-like domain-containing protein</fullName>
    </recommendedName>
</protein>
<evidence type="ECO:0000259" key="5">
    <source>
        <dbReference type="PROSITE" id="PS50835"/>
    </source>
</evidence>
<dbReference type="PANTHER" id="PTHR35971">
    <property type="entry name" value="SI:DKEY-31G6.6"/>
    <property type="match status" value="1"/>
</dbReference>
<gene>
    <name evidence="6" type="ORF">P7K49_035293</name>
</gene>
<evidence type="ECO:0000256" key="3">
    <source>
        <dbReference type="ARBA" id="ARBA00022553"/>
    </source>
</evidence>
<dbReference type="Pfam" id="PF07679">
    <property type="entry name" value="I-set"/>
    <property type="match status" value="7"/>
</dbReference>
<dbReference type="Proteomes" id="UP001266305">
    <property type="component" value="Unassembled WGS sequence"/>
</dbReference>
<evidence type="ECO:0000256" key="1">
    <source>
        <dbReference type="ARBA" id="ARBA00004496"/>
    </source>
</evidence>
<keyword evidence="4" id="KW-1015">Disulfide bond</keyword>
<comment type="caution">
    <text evidence="6">The sequence shown here is derived from an EMBL/GenBank/DDBJ whole genome shotgun (WGS) entry which is preliminary data.</text>
</comment>
<dbReference type="InterPro" id="IPR013783">
    <property type="entry name" value="Ig-like_fold"/>
</dbReference>
<dbReference type="InterPro" id="IPR007110">
    <property type="entry name" value="Ig-like_dom"/>
</dbReference>
<reference evidence="6 7" key="1">
    <citation type="submission" date="2023-05" db="EMBL/GenBank/DDBJ databases">
        <title>B98-5 Cell Line De Novo Hybrid Assembly: An Optical Mapping Approach.</title>
        <authorList>
            <person name="Kananen K."/>
            <person name="Auerbach J.A."/>
            <person name="Kautto E."/>
            <person name="Blachly J.S."/>
        </authorList>
    </citation>
    <scope>NUCLEOTIDE SEQUENCE [LARGE SCALE GENOMIC DNA]</scope>
    <source>
        <strain evidence="6">B95-8</strain>
        <tissue evidence="6">Cell line</tissue>
    </source>
</reference>
<feature type="domain" description="Ig-like" evidence="5">
    <location>
        <begin position="383"/>
        <end position="474"/>
    </location>
</feature>
<dbReference type="EMBL" id="JASSZA010000020">
    <property type="protein sequence ID" value="KAK2085868.1"/>
    <property type="molecule type" value="Genomic_DNA"/>
</dbReference>
<feature type="domain" description="Ig-like" evidence="5">
    <location>
        <begin position="266"/>
        <end position="349"/>
    </location>
</feature>
<dbReference type="Gene3D" id="2.60.40.10">
    <property type="entry name" value="Immunoglobulins"/>
    <property type="match status" value="7"/>
</dbReference>
<dbReference type="InterPro" id="IPR003598">
    <property type="entry name" value="Ig_sub2"/>
</dbReference>
<dbReference type="PANTHER" id="PTHR35971:SF5">
    <property type="entry name" value="OBSCURIN LIKE CYTOSKELETAL ADAPTOR 1"/>
    <property type="match status" value="1"/>
</dbReference>
<keyword evidence="2" id="KW-0963">Cytoplasm</keyword>
<feature type="domain" description="Ig-like" evidence="5">
    <location>
        <begin position="1"/>
        <end position="81"/>
    </location>
</feature>
<comment type="subcellular location">
    <subcellularLocation>
        <location evidence="1">Cytoplasm</location>
    </subcellularLocation>
</comment>
<evidence type="ECO:0000313" key="6">
    <source>
        <dbReference type="EMBL" id="KAK2085868.1"/>
    </source>
</evidence>
<evidence type="ECO:0000256" key="2">
    <source>
        <dbReference type="ARBA" id="ARBA00022490"/>
    </source>
</evidence>
<name>A0ABQ9TN74_SAGOE</name>
<feature type="domain" description="Ig-like" evidence="5">
    <location>
        <begin position="87"/>
        <end position="170"/>
    </location>
</feature>
<evidence type="ECO:0000256" key="4">
    <source>
        <dbReference type="ARBA" id="ARBA00023157"/>
    </source>
</evidence>
<sequence length="693" mass="75712">MKPLEDQRVAPGEDVELRCELSRAGTPVRWLKDGKAIRKSQKYDVVCEGTVASLVVRGASLKDVGEYTCEVETSRSTARLRVEEKTNRFTEELADLQVEEKGTAVFTCKTEHPAANVTWRKGPLELRASGKHQLSQEGLTLRLTISALEKADSDTYTCDISQARTQARLLVQGRRVHIVEDLEDVDVQEGSLATFRCRISPANYEPVHWFLDKTPLHTNELNEIEAQPGGYHVLTLRQLALKDSGTIYFEAGDQRASAALRVTEKPSVFSRELADATVTEGEDLTLACETSARDIPVHWTKDGKALRPSARYQLSHEGQRAQLLITGATLQDSGRYKCEAEGACSSSIVRVHGEPQLPEAQARARHLQLLSGSTSFGAGCVHPQGAQARPVRFREALKDLEVLEGGAATLRCVLSSVAAPVEWRCGDSVLRPGDKYSLRQEGAVLELVVRDLRPQDSGLYSCSFGDQTTSATLTVTALPAQFIGKLRNKEATEGTTAMLRCELSKAAPVEWRKGSETLREGDRYCLRQDGAACELQIRGLAVVDAGEYSCVCGEQRTSAVLTVRAMPAHFIGRLRHQETTEGATATLRCELSKVAPVEWRKGRESLRDGDRHSLRQDGAVCELQIHGLAVADAGEYSCVCGEERTSATLTVKVWGGGDTWVWGGGDVWVSGECGEEEVTGDCGEEVLCGRVDG</sequence>
<dbReference type="InterPro" id="IPR036179">
    <property type="entry name" value="Ig-like_dom_sf"/>
</dbReference>
<dbReference type="SMART" id="SM00408">
    <property type="entry name" value="IGc2"/>
    <property type="match status" value="6"/>
</dbReference>
<feature type="domain" description="Ig-like" evidence="5">
    <location>
        <begin position="479"/>
        <end position="562"/>
    </location>
</feature>
<keyword evidence="3" id="KW-0597">Phosphoprotein</keyword>
<organism evidence="6 7">
    <name type="scientific">Saguinus oedipus</name>
    <name type="common">Cotton-top tamarin</name>
    <name type="synonym">Oedipomidas oedipus</name>
    <dbReference type="NCBI Taxonomy" id="9490"/>
    <lineage>
        <taxon>Eukaryota</taxon>
        <taxon>Metazoa</taxon>
        <taxon>Chordata</taxon>
        <taxon>Craniata</taxon>
        <taxon>Vertebrata</taxon>
        <taxon>Euteleostomi</taxon>
        <taxon>Mammalia</taxon>
        <taxon>Eutheria</taxon>
        <taxon>Euarchontoglires</taxon>
        <taxon>Primates</taxon>
        <taxon>Haplorrhini</taxon>
        <taxon>Platyrrhini</taxon>
        <taxon>Cebidae</taxon>
        <taxon>Callitrichinae</taxon>
        <taxon>Saguinus</taxon>
    </lineage>
</organism>
<dbReference type="PROSITE" id="PS50835">
    <property type="entry name" value="IG_LIKE"/>
    <property type="match status" value="6"/>
</dbReference>
<dbReference type="InterPro" id="IPR013098">
    <property type="entry name" value="Ig_I-set"/>
</dbReference>
<dbReference type="InterPro" id="IPR052385">
    <property type="entry name" value="Obscurin/Obscurin-like_Reg"/>
</dbReference>
<proteinExistence type="predicted"/>